<feature type="compositionally biased region" description="Acidic residues" evidence="1">
    <location>
        <begin position="86"/>
        <end position="118"/>
    </location>
</feature>
<evidence type="ECO:0000313" key="2">
    <source>
        <dbReference type="EMBL" id="KAF3764299.1"/>
    </source>
</evidence>
<protein>
    <submittedName>
        <fullName evidence="2">Uncharacterized protein</fullName>
    </submittedName>
</protein>
<proteinExistence type="predicted"/>
<dbReference type="RefSeq" id="XP_040775260.1">
    <property type="nucleotide sequence ID" value="XM_040925398.1"/>
</dbReference>
<feature type="region of interest" description="Disordered" evidence="1">
    <location>
        <begin position="85"/>
        <end position="118"/>
    </location>
</feature>
<evidence type="ECO:0000256" key="1">
    <source>
        <dbReference type="SAM" id="MobiDB-lite"/>
    </source>
</evidence>
<keyword evidence="3" id="KW-1185">Reference proteome</keyword>
<dbReference type="Proteomes" id="UP000803844">
    <property type="component" value="Unassembled WGS sequence"/>
</dbReference>
<gene>
    <name evidence="2" type="ORF">M406DRAFT_71150</name>
</gene>
<comment type="caution">
    <text evidence="2">The sequence shown here is derived from an EMBL/GenBank/DDBJ whole genome shotgun (WGS) entry which is preliminary data.</text>
</comment>
<sequence>MSSPASVASSRTGDVLIHALFACALPGLDAPMERATTILLFLEANAARAARTGAVANCCHALVADPRPVTNKKRKRKEIMEREIKEEEMEHEEWEEEGEEEVESEQWEEGEDELDKAG</sequence>
<accession>A0A9P5CME8</accession>
<dbReference type="GeneID" id="63842527"/>
<organism evidence="2 3">
    <name type="scientific">Cryphonectria parasitica (strain ATCC 38755 / EP155)</name>
    <dbReference type="NCBI Taxonomy" id="660469"/>
    <lineage>
        <taxon>Eukaryota</taxon>
        <taxon>Fungi</taxon>
        <taxon>Dikarya</taxon>
        <taxon>Ascomycota</taxon>
        <taxon>Pezizomycotina</taxon>
        <taxon>Sordariomycetes</taxon>
        <taxon>Sordariomycetidae</taxon>
        <taxon>Diaporthales</taxon>
        <taxon>Cryphonectriaceae</taxon>
        <taxon>Cryphonectria-Endothia species complex</taxon>
        <taxon>Cryphonectria</taxon>
    </lineage>
</organism>
<dbReference type="AlphaFoldDB" id="A0A9P5CME8"/>
<reference evidence="2" key="1">
    <citation type="journal article" date="2020" name="Phytopathology">
        <title>Genome sequence of the chestnut blight fungus Cryphonectria parasitica EP155: A fundamental resource for an archetypical invasive plant pathogen.</title>
        <authorList>
            <person name="Crouch J.A."/>
            <person name="Dawe A."/>
            <person name="Aerts A."/>
            <person name="Barry K."/>
            <person name="Churchill A.C.L."/>
            <person name="Grimwood J."/>
            <person name="Hillman B."/>
            <person name="Milgroom M.G."/>
            <person name="Pangilinan J."/>
            <person name="Smith M."/>
            <person name="Salamov A."/>
            <person name="Schmutz J."/>
            <person name="Yadav J."/>
            <person name="Grigoriev I.V."/>
            <person name="Nuss D."/>
        </authorList>
    </citation>
    <scope>NUCLEOTIDE SEQUENCE</scope>
    <source>
        <strain evidence="2">EP155</strain>
    </source>
</reference>
<name>A0A9P5CME8_CRYP1</name>
<evidence type="ECO:0000313" key="3">
    <source>
        <dbReference type="Proteomes" id="UP000803844"/>
    </source>
</evidence>
<dbReference type="EMBL" id="MU032348">
    <property type="protein sequence ID" value="KAF3764299.1"/>
    <property type="molecule type" value="Genomic_DNA"/>
</dbReference>